<evidence type="ECO:0000259" key="6">
    <source>
        <dbReference type="Pfam" id="PF00425"/>
    </source>
</evidence>
<dbReference type="eggNOG" id="COG1169">
    <property type="taxonomic scope" value="Bacteria"/>
</dbReference>
<dbReference type="InterPro" id="IPR005801">
    <property type="entry name" value="ADC_synthase"/>
</dbReference>
<dbReference type="RefSeq" id="WP_011124357.1">
    <property type="nucleotide sequence ID" value="NC_005042.1"/>
</dbReference>
<dbReference type="SUPFAM" id="SSF56322">
    <property type="entry name" value="ADC synthase"/>
    <property type="match status" value="1"/>
</dbReference>
<evidence type="ECO:0000256" key="2">
    <source>
        <dbReference type="ARBA" id="ARBA00005297"/>
    </source>
</evidence>
<organism evidence="7 8">
    <name type="scientific">Prochlorococcus marinus (strain SARG / CCMP1375 / SS120)</name>
    <dbReference type="NCBI Taxonomy" id="167539"/>
    <lineage>
        <taxon>Bacteria</taxon>
        <taxon>Bacillati</taxon>
        <taxon>Cyanobacteriota</taxon>
        <taxon>Cyanophyceae</taxon>
        <taxon>Synechococcales</taxon>
        <taxon>Prochlorococcaceae</taxon>
        <taxon>Prochlorococcus</taxon>
    </lineage>
</organism>
<dbReference type="GO" id="GO:0008909">
    <property type="term" value="F:isochorismate synthase activity"/>
    <property type="evidence" value="ECO:0007669"/>
    <property type="project" value="UniProtKB-EC"/>
</dbReference>
<dbReference type="Pfam" id="PF00425">
    <property type="entry name" value="Chorismate_bind"/>
    <property type="match status" value="1"/>
</dbReference>
<evidence type="ECO:0000256" key="4">
    <source>
        <dbReference type="ARBA" id="ARBA00023235"/>
    </source>
</evidence>
<dbReference type="EC" id="5.4.4.2" evidence="3"/>
<accession>Q7VE12</accession>
<evidence type="ECO:0000313" key="7">
    <source>
        <dbReference type="EMBL" id="AAP99248.1"/>
    </source>
</evidence>
<dbReference type="KEGG" id="pma:Pro_0202"/>
<feature type="domain" description="Chorismate-utilising enzyme C-terminal" evidence="6">
    <location>
        <begin position="203"/>
        <end position="448"/>
    </location>
</feature>
<reference evidence="7 8" key="1">
    <citation type="journal article" date="2003" name="Proc. Natl. Acad. Sci. U.S.A.">
        <title>Genome sequence of the cyanobacterium Prochlorococcus marinus SS120, a nearly minimal oxyphototrophic genome.</title>
        <authorList>
            <person name="Dufresne A."/>
            <person name="Salanoubat M."/>
            <person name="Partensky F."/>
            <person name="Artiguenave F."/>
            <person name="Axmann I.M."/>
            <person name="Barbe V."/>
            <person name="Duprat S."/>
            <person name="Galperin M.Y."/>
            <person name="Koonin E.V."/>
            <person name="Le Gall F."/>
            <person name="Makarova K.S."/>
            <person name="Ostrowski M."/>
            <person name="Oztas S."/>
            <person name="Robert C."/>
            <person name="Rogozin I.B."/>
            <person name="Scanlan D.J."/>
            <person name="Tandeau de Marsac N."/>
            <person name="Weissenbach J."/>
            <person name="Wincker P."/>
            <person name="Wolf Y.I."/>
            <person name="Hess W.R."/>
        </authorList>
    </citation>
    <scope>NUCLEOTIDE SEQUENCE [LARGE SCALE GENOMIC DNA]</scope>
    <source>
        <strain evidence="8">SARG / CCMP1375 / SS120</strain>
    </source>
</reference>
<comment type="catalytic activity">
    <reaction evidence="1">
        <text>chorismate = isochorismate</text>
        <dbReference type="Rhea" id="RHEA:18985"/>
        <dbReference type="ChEBI" id="CHEBI:29748"/>
        <dbReference type="ChEBI" id="CHEBI:29780"/>
        <dbReference type="EC" id="5.4.4.2"/>
    </reaction>
</comment>
<dbReference type="OrthoDB" id="9803598at2"/>
<protein>
    <recommendedName>
        <fullName evidence="3">isochorismate synthase</fullName>
        <ecNumber evidence="3">5.4.4.2</ecNumber>
    </recommendedName>
    <alternativeName>
        <fullName evidence="5">Isochorismate mutase</fullName>
    </alternativeName>
</protein>
<dbReference type="InterPro" id="IPR015890">
    <property type="entry name" value="Chorismate_C"/>
</dbReference>
<sequence length="473" mass="53243">MKANLTFSEILQASLRGWNSRRADECVLSLALPIDTIDPLKQLSVIADQQEFSFLWDQSPGLSIAAAGRCQNLELIGQRRFELAQRFSDETLGRIVDISVSAPKQAKPRILFAFTFFEQISDEKRFVKTTPAVQAVLPRWQLSRQAGVSWLRFNSVVAHEADVRRFVEECWLMRENVNKPLLTELSSKTNIGFAKSPSQEWQNSYRLTLEKGIELVNTGELQKLVLAVRQSFLLSEPLDPLGMLESLRRYQRGSCRFLWKRSEDESFFGASPERLLSINKENLQTDALAGTAGADENGLDLLKSEKNLREHELVVSSIQNQLINKGLDPSRIRSPRLARHGHLIHLHTPIKSSCKGFSPLQLVEILHPTPAVAGLPRNKSIQWLRTLEPFDREGYAAPIGWVDSSGDAEFRVAIRCAYTRGNNLHLMAGAGLVKGSTIEGELQEVGLKFAVLANQLDLNFESQEKFARRRSIT</sequence>
<dbReference type="EnsemblBacteria" id="AAP99248">
    <property type="protein sequence ID" value="AAP99248"/>
    <property type="gene ID" value="Pro_0202"/>
</dbReference>
<dbReference type="HOGENOM" id="CLU_006493_8_4_3"/>
<evidence type="ECO:0000313" key="8">
    <source>
        <dbReference type="Proteomes" id="UP000001420"/>
    </source>
</evidence>
<keyword evidence="8" id="KW-1185">Reference proteome</keyword>
<dbReference type="PANTHER" id="PTHR42839:SF2">
    <property type="entry name" value="ISOCHORISMATE SYNTHASE ENTC"/>
    <property type="match status" value="1"/>
</dbReference>
<evidence type="ECO:0000256" key="1">
    <source>
        <dbReference type="ARBA" id="ARBA00000799"/>
    </source>
</evidence>
<comment type="similarity">
    <text evidence="2">Belongs to the isochorismate synthase family.</text>
</comment>
<dbReference type="NCBIfam" id="TIGR00543">
    <property type="entry name" value="isochor_syn"/>
    <property type="match status" value="1"/>
</dbReference>
<dbReference type="STRING" id="167539.Pro_0202"/>
<evidence type="ECO:0000256" key="3">
    <source>
        <dbReference type="ARBA" id="ARBA00012824"/>
    </source>
</evidence>
<gene>
    <name evidence="7" type="primary">menF</name>
    <name evidence="7" type="ordered locus">Pro_0202</name>
</gene>
<keyword evidence="4" id="KW-0413">Isomerase</keyword>
<dbReference type="InterPro" id="IPR004561">
    <property type="entry name" value="IsoChor_synthase"/>
</dbReference>
<proteinExistence type="inferred from homology"/>
<dbReference type="Gene3D" id="3.60.120.10">
    <property type="entry name" value="Anthranilate synthase"/>
    <property type="match status" value="1"/>
</dbReference>
<evidence type="ECO:0000256" key="5">
    <source>
        <dbReference type="ARBA" id="ARBA00041564"/>
    </source>
</evidence>
<name>Q7VE12_PROMA</name>
<dbReference type="AlphaFoldDB" id="Q7VE12"/>
<dbReference type="EMBL" id="AE017126">
    <property type="protein sequence ID" value="AAP99248.1"/>
    <property type="molecule type" value="Genomic_DNA"/>
</dbReference>
<dbReference type="PANTHER" id="PTHR42839">
    <property type="entry name" value="ISOCHORISMATE SYNTHASE ENTC"/>
    <property type="match status" value="1"/>
</dbReference>
<dbReference type="PATRIC" id="fig|167539.5.peg.209"/>
<dbReference type="Proteomes" id="UP000001420">
    <property type="component" value="Chromosome"/>
</dbReference>